<name>A0A0H5RQB2_9MYCO</name>
<dbReference type="InterPro" id="IPR025877">
    <property type="entry name" value="MobA-like_NTP_Trfase"/>
</dbReference>
<dbReference type="InterPro" id="IPR029044">
    <property type="entry name" value="Nucleotide-diphossugar_trans"/>
</dbReference>
<proteinExistence type="predicted"/>
<dbReference type="OrthoDB" id="4427994at2"/>
<reference evidence="3" key="1">
    <citation type="submission" date="2015-07" db="EMBL/GenBank/DDBJ databases">
        <authorList>
            <person name="Urmite Genomes"/>
        </authorList>
    </citation>
    <scope>NUCLEOTIDE SEQUENCE [LARGE SCALE GENOMIC DNA]</scope>
    <source>
        <strain evidence="3">type strain: ATCC 49404</strain>
    </source>
</reference>
<dbReference type="SUPFAM" id="SSF53448">
    <property type="entry name" value="Nucleotide-diphospho-sugar transferases"/>
    <property type="match status" value="1"/>
</dbReference>
<dbReference type="Proteomes" id="UP000199147">
    <property type="component" value="Unassembled WGS sequence"/>
</dbReference>
<dbReference type="GO" id="GO:0016779">
    <property type="term" value="F:nucleotidyltransferase activity"/>
    <property type="evidence" value="ECO:0007669"/>
    <property type="project" value="UniProtKB-ARBA"/>
</dbReference>
<evidence type="ECO:0000259" key="1">
    <source>
        <dbReference type="Pfam" id="PF12804"/>
    </source>
</evidence>
<dbReference type="STRING" id="146018.BN2156_02535"/>
<organism evidence="2 3">
    <name type="scientific">Mycolicibacterium neworleansense</name>
    <dbReference type="NCBI Taxonomy" id="146018"/>
    <lineage>
        <taxon>Bacteria</taxon>
        <taxon>Bacillati</taxon>
        <taxon>Actinomycetota</taxon>
        <taxon>Actinomycetes</taxon>
        <taxon>Mycobacteriales</taxon>
        <taxon>Mycobacteriaceae</taxon>
        <taxon>Mycolicibacterium</taxon>
    </lineage>
</organism>
<evidence type="ECO:0000313" key="2">
    <source>
        <dbReference type="EMBL" id="CRZ15672.1"/>
    </source>
</evidence>
<accession>A0A0H5RQB2</accession>
<dbReference type="PANTHER" id="PTHR43777:SF1">
    <property type="entry name" value="MOLYBDENUM COFACTOR CYTIDYLYLTRANSFERASE"/>
    <property type="match status" value="1"/>
</dbReference>
<sequence>MPNADAVAGVVLAAGAGSRFGMPKVLADEGDWLARAVSALDEGGCDDVIVVLGAAMVEVPAPARAVVATRWAEGMSASVREGLHAAGPAAWVVLHTVDTPDVGARVVTRVLRAARGAESGLARATYDGRPGHPVVVAHRHVAALSAAMRGDQGARAFLRGRADVVAVECGDLATGLDIDER</sequence>
<evidence type="ECO:0000313" key="3">
    <source>
        <dbReference type="Proteomes" id="UP000199147"/>
    </source>
</evidence>
<dbReference type="PANTHER" id="PTHR43777">
    <property type="entry name" value="MOLYBDENUM COFACTOR CYTIDYLYLTRANSFERASE"/>
    <property type="match status" value="1"/>
</dbReference>
<dbReference type="Pfam" id="PF12804">
    <property type="entry name" value="NTP_transf_3"/>
    <property type="match status" value="1"/>
</dbReference>
<protein>
    <submittedName>
        <fullName evidence="2">Putative MobA-like protein</fullName>
    </submittedName>
</protein>
<dbReference type="Gene3D" id="3.90.550.10">
    <property type="entry name" value="Spore Coat Polysaccharide Biosynthesis Protein SpsA, Chain A"/>
    <property type="match status" value="1"/>
</dbReference>
<keyword evidence="3" id="KW-1185">Reference proteome</keyword>
<dbReference type="AlphaFoldDB" id="A0A0H5RQB2"/>
<dbReference type="EMBL" id="CWKH01000001">
    <property type="protein sequence ID" value="CRZ15672.1"/>
    <property type="molecule type" value="Genomic_DNA"/>
</dbReference>
<feature type="domain" description="MobA-like NTP transferase" evidence="1">
    <location>
        <begin position="9"/>
        <end position="161"/>
    </location>
</feature>
<gene>
    <name evidence="2" type="ORF">BN2156_02535</name>
</gene>
<dbReference type="RefSeq" id="WP_090514142.1">
    <property type="nucleotide sequence ID" value="NZ_CWKH01000001.1"/>
</dbReference>
<dbReference type="CDD" id="cd04182">
    <property type="entry name" value="GT_2_like_f"/>
    <property type="match status" value="1"/>
</dbReference>